<dbReference type="EMBL" id="JANBOI010000584">
    <property type="protein sequence ID" value="KAJ1729605.1"/>
    <property type="molecule type" value="Genomic_DNA"/>
</dbReference>
<comment type="caution">
    <text evidence="2">The sequence shown here is derived from an EMBL/GenBank/DDBJ whole genome shotgun (WGS) entry which is preliminary data.</text>
</comment>
<feature type="compositionally biased region" description="Acidic residues" evidence="1">
    <location>
        <begin position="128"/>
        <end position="144"/>
    </location>
</feature>
<sequence length="227" mass="23058">MLASRAGNNVAFVHNTRSNIPSADPTWPTPIIPFISNGVRKPSPSNTPPVPDNTGAINVAGIASMLQDVFNVPPGKITIDGTPVAESDPGRLRHNGDVNVVIKDSAGTRVGSGRGDVAKGSKGHGGDDNDEDDDLLNDGYDGESEFTTHSLDVDRVQVVATATSSGKSESPQESTDGDSDSGSGSGSDSDSDSSSSSSSRTSHASKTKAPIGTAASDELGLSPLAAE</sequence>
<feature type="compositionally biased region" description="Polar residues" evidence="1">
    <location>
        <begin position="160"/>
        <end position="174"/>
    </location>
</feature>
<dbReference type="OrthoDB" id="5599948at2759"/>
<reference evidence="2" key="1">
    <citation type="submission" date="2022-07" db="EMBL/GenBank/DDBJ databases">
        <title>Phylogenomic reconstructions and comparative analyses of Kickxellomycotina fungi.</title>
        <authorList>
            <person name="Reynolds N.K."/>
            <person name="Stajich J.E."/>
            <person name="Barry K."/>
            <person name="Grigoriev I.V."/>
            <person name="Crous P."/>
            <person name="Smith M.E."/>
        </authorList>
    </citation>
    <scope>NUCLEOTIDE SEQUENCE</scope>
    <source>
        <strain evidence="2">BCRC 34381</strain>
    </source>
</reference>
<evidence type="ECO:0000313" key="3">
    <source>
        <dbReference type="Proteomes" id="UP001143981"/>
    </source>
</evidence>
<evidence type="ECO:0000313" key="2">
    <source>
        <dbReference type="EMBL" id="KAJ1729605.1"/>
    </source>
</evidence>
<gene>
    <name evidence="2" type="ORF">LPJ61_003442</name>
</gene>
<feature type="compositionally biased region" description="Basic and acidic residues" evidence="1">
    <location>
        <begin position="116"/>
        <end position="127"/>
    </location>
</feature>
<name>A0A9W7Y6K3_9FUNG</name>
<feature type="compositionally biased region" description="Low complexity" evidence="1">
    <location>
        <begin position="180"/>
        <end position="199"/>
    </location>
</feature>
<organism evidence="2 3">
    <name type="scientific">Coemansia biformis</name>
    <dbReference type="NCBI Taxonomy" id="1286918"/>
    <lineage>
        <taxon>Eukaryota</taxon>
        <taxon>Fungi</taxon>
        <taxon>Fungi incertae sedis</taxon>
        <taxon>Zoopagomycota</taxon>
        <taxon>Kickxellomycotina</taxon>
        <taxon>Kickxellomycetes</taxon>
        <taxon>Kickxellales</taxon>
        <taxon>Kickxellaceae</taxon>
        <taxon>Coemansia</taxon>
    </lineage>
</organism>
<accession>A0A9W7Y6K3</accession>
<proteinExistence type="predicted"/>
<dbReference type="Proteomes" id="UP001143981">
    <property type="component" value="Unassembled WGS sequence"/>
</dbReference>
<protein>
    <submittedName>
        <fullName evidence="2">Uncharacterized protein</fullName>
    </submittedName>
</protein>
<keyword evidence="3" id="KW-1185">Reference proteome</keyword>
<dbReference type="AlphaFoldDB" id="A0A9W7Y6K3"/>
<evidence type="ECO:0000256" key="1">
    <source>
        <dbReference type="SAM" id="MobiDB-lite"/>
    </source>
</evidence>
<feature type="region of interest" description="Disordered" evidence="1">
    <location>
        <begin position="104"/>
        <end position="227"/>
    </location>
</feature>